<dbReference type="PANTHER" id="PTHR31642">
    <property type="entry name" value="TRICHOTHECENE 3-O-ACETYLTRANSFERASE"/>
    <property type="match status" value="1"/>
</dbReference>
<keyword evidence="4" id="KW-1185">Reference proteome</keyword>
<dbReference type="Proteomes" id="UP001586593">
    <property type="component" value="Unassembled WGS sequence"/>
</dbReference>
<dbReference type="InterPro" id="IPR050317">
    <property type="entry name" value="Plant_Fungal_Acyltransferase"/>
</dbReference>
<dbReference type="InterPro" id="IPR001484">
    <property type="entry name" value="Pyrokinin_CS"/>
</dbReference>
<protein>
    <submittedName>
        <fullName evidence="3">Uncharacterized protein</fullName>
    </submittedName>
</protein>
<dbReference type="PANTHER" id="PTHR31642:SF310">
    <property type="entry name" value="FATTY ALCOHOL:CAFFEOYL-COA ACYLTRANSFERASE"/>
    <property type="match status" value="1"/>
</dbReference>
<dbReference type="PROSITE" id="PS00539">
    <property type="entry name" value="PYROKININ"/>
    <property type="match status" value="1"/>
</dbReference>
<dbReference type="Pfam" id="PF02458">
    <property type="entry name" value="Transferase"/>
    <property type="match status" value="1"/>
</dbReference>
<proteinExistence type="inferred from homology"/>
<dbReference type="Gene3D" id="3.30.559.10">
    <property type="entry name" value="Chloramphenicol acetyltransferase-like domain"/>
    <property type="match status" value="2"/>
</dbReference>
<keyword evidence="2" id="KW-0808">Transferase</keyword>
<accession>A0ABR3X9M6</accession>
<evidence type="ECO:0000256" key="2">
    <source>
        <dbReference type="ARBA" id="ARBA00022679"/>
    </source>
</evidence>
<reference evidence="3 4" key="1">
    <citation type="journal article" date="2024" name="Commun. Biol.">
        <title>Comparative genomic analysis of thermophilic fungi reveals convergent evolutionary adaptations and gene losses.</title>
        <authorList>
            <person name="Steindorff A.S."/>
            <person name="Aguilar-Pontes M.V."/>
            <person name="Robinson A.J."/>
            <person name="Andreopoulos B."/>
            <person name="LaButti K."/>
            <person name="Kuo A."/>
            <person name="Mondo S."/>
            <person name="Riley R."/>
            <person name="Otillar R."/>
            <person name="Haridas S."/>
            <person name="Lipzen A."/>
            <person name="Grimwood J."/>
            <person name="Schmutz J."/>
            <person name="Clum A."/>
            <person name="Reid I.D."/>
            <person name="Moisan M.C."/>
            <person name="Butler G."/>
            <person name="Nguyen T.T.M."/>
            <person name="Dewar K."/>
            <person name="Conant G."/>
            <person name="Drula E."/>
            <person name="Henrissat B."/>
            <person name="Hansel C."/>
            <person name="Singer S."/>
            <person name="Hutchinson M.I."/>
            <person name="de Vries R.P."/>
            <person name="Natvig D.O."/>
            <person name="Powell A.J."/>
            <person name="Tsang A."/>
            <person name="Grigoriev I.V."/>
        </authorList>
    </citation>
    <scope>NUCLEOTIDE SEQUENCE [LARGE SCALE GENOMIC DNA]</scope>
    <source>
        <strain evidence="3 4">ATCC 24622</strain>
    </source>
</reference>
<organism evidence="3 4">
    <name type="scientific">Phialemonium thermophilum</name>
    <dbReference type="NCBI Taxonomy" id="223376"/>
    <lineage>
        <taxon>Eukaryota</taxon>
        <taxon>Fungi</taxon>
        <taxon>Dikarya</taxon>
        <taxon>Ascomycota</taxon>
        <taxon>Pezizomycotina</taxon>
        <taxon>Sordariomycetes</taxon>
        <taxon>Sordariomycetidae</taxon>
        <taxon>Cephalothecales</taxon>
        <taxon>Cephalothecaceae</taxon>
        <taxon>Phialemonium</taxon>
    </lineage>
</organism>
<evidence type="ECO:0000313" key="3">
    <source>
        <dbReference type="EMBL" id="KAL1872323.1"/>
    </source>
</evidence>
<comment type="similarity">
    <text evidence="1">Belongs to the pyrokinin family.</text>
</comment>
<gene>
    <name evidence="3" type="ORF">VTK73DRAFT_1554</name>
</gene>
<dbReference type="InterPro" id="IPR023213">
    <property type="entry name" value="CAT-like_dom_sf"/>
</dbReference>
<sequence length="470" mass="51666">MATSSNVESLTPLDTLMPRTYIATLLTFRTTESNSTVKEELQTGLECLFRQLPWLAGRVFPATSTQGQKPSLEIRWDRSNTFPYLIDKGSIPVEYEALSLAGLPPALIPPDIWPAPSMIDESLFLEGAPVFATSFFRFRDNRGLGLCVCMHHHAVDATGFAAVLKLWADNTTGVKGHVLNPAGGRLERLSNALSSDLEGVANMSLDVLFTRHSEYSKLPPALPSSSPPCTCKLFTFPVARINEVKRSLEEHSSGTQTTNSVLCATIWSAVTCVRTERNPNLKEGTSRLITAVNGRRRVSDEIASSANPYLGNVVLYSVSRLAVEDLVAAFDQPAKQSLLIVCNTISRSQSPSIINSRFVAEVYRLAQNVIDYRTIFVGWDLFGARDLTITSWADLGLYEMQFGPRLGKPEFVRVRHADADGVAIILPRKKSWSGASGTGAFNEVVEVMLMLRTDDMDALEQNSTWKGLTS</sequence>
<dbReference type="EMBL" id="JAZHXJ010000139">
    <property type="protein sequence ID" value="KAL1872323.1"/>
    <property type="molecule type" value="Genomic_DNA"/>
</dbReference>
<name>A0ABR3X9M6_9PEZI</name>
<evidence type="ECO:0000313" key="4">
    <source>
        <dbReference type="Proteomes" id="UP001586593"/>
    </source>
</evidence>
<evidence type="ECO:0000256" key="1">
    <source>
        <dbReference type="ARBA" id="ARBA00007714"/>
    </source>
</evidence>
<comment type="caution">
    <text evidence="3">The sequence shown here is derived from an EMBL/GenBank/DDBJ whole genome shotgun (WGS) entry which is preliminary data.</text>
</comment>